<evidence type="ECO:0000313" key="2">
    <source>
        <dbReference type="Proteomes" id="UP001446871"/>
    </source>
</evidence>
<evidence type="ECO:0000313" key="1">
    <source>
        <dbReference type="EMBL" id="KAK8057764.1"/>
    </source>
</evidence>
<dbReference type="EMBL" id="JAQQWM010000007">
    <property type="protein sequence ID" value="KAK8057764.1"/>
    <property type="molecule type" value="Genomic_DNA"/>
</dbReference>
<dbReference type="Proteomes" id="UP001446871">
    <property type="component" value="Unassembled WGS sequence"/>
</dbReference>
<name>A0ABR1UFT6_9PEZI</name>
<comment type="caution">
    <text evidence="1">The sequence shown here is derived from an EMBL/GenBank/DDBJ whole genome shotgun (WGS) entry which is preliminary data.</text>
</comment>
<protein>
    <submittedName>
        <fullName evidence="1">Uncharacterized protein</fullName>
    </submittedName>
</protein>
<sequence>MWSMIEVHLNIICASLPALWRWFWNLAGAVWKMLINDRDDADADADAEAAATIINCPGNNKLTKRVLLQHQHTPSWKDKRSSTAYLQLQNPEENRMMHEMLFTPIPPLTHFKTPARDSGGFDVDLTRIEQEGYYNAFVWKPPYQRAHRGW</sequence>
<organism evidence="1 2">
    <name type="scientific">Apiospora saccharicola</name>
    <dbReference type="NCBI Taxonomy" id="335842"/>
    <lineage>
        <taxon>Eukaryota</taxon>
        <taxon>Fungi</taxon>
        <taxon>Dikarya</taxon>
        <taxon>Ascomycota</taxon>
        <taxon>Pezizomycotina</taxon>
        <taxon>Sordariomycetes</taxon>
        <taxon>Xylariomycetidae</taxon>
        <taxon>Amphisphaeriales</taxon>
        <taxon>Apiosporaceae</taxon>
        <taxon>Apiospora</taxon>
    </lineage>
</organism>
<accession>A0ABR1UFT6</accession>
<keyword evidence="2" id="KW-1185">Reference proteome</keyword>
<proteinExistence type="predicted"/>
<gene>
    <name evidence="1" type="ORF">PG996_011701</name>
</gene>
<reference evidence="1 2" key="1">
    <citation type="submission" date="2023-01" db="EMBL/GenBank/DDBJ databases">
        <title>Analysis of 21 Apiospora genomes using comparative genomics revels a genus with tremendous synthesis potential of carbohydrate active enzymes and secondary metabolites.</title>
        <authorList>
            <person name="Sorensen T."/>
        </authorList>
    </citation>
    <scope>NUCLEOTIDE SEQUENCE [LARGE SCALE GENOMIC DNA]</scope>
    <source>
        <strain evidence="1 2">CBS 83171</strain>
    </source>
</reference>